<accession>A0A139QM30</accession>
<proteinExistence type="inferred from homology"/>
<dbReference type="InterPro" id="IPR006829">
    <property type="entry name" value="LXG_dom"/>
</dbReference>
<comment type="caution">
    <text evidence="3">The sequence shown here is derived from an EMBL/GenBank/DDBJ whole genome shotgun (WGS) entry which is preliminary data.</text>
</comment>
<organism evidence="3 4">
    <name type="scientific">Streptococcus oralis</name>
    <dbReference type="NCBI Taxonomy" id="1303"/>
    <lineage>
        <taxon>Bacteria</taxon>
        <taxon>Bacillati</taxon>
        <taxon>Bacillota</taxon>
        <taxon>Bacilli</taxon>
        <taxon>Lactobacillales</taxon>
        <taxon>Streptococcaceae</taxon>
        <taxon>Streptococcus</taxon>
    </lineage>
</organism>
<dbReference type="EMBL" id="LQZB01000189">
    <property type="protein sequence ID" value="KXU03558.1"/>
    <property type="molecule type" value="Genomic_DNA"/>
</dbReference>
<dbReference type="OrthoDB" id="2218681at2"/>
<evidence type="ECO:0000313" key="3">
    <source>
        <dbReference type="EMBL" id="KXU03558.1"/>
    </source>
</evidence>
<gene>
    <name evidence="3" type="ORF">SORDD24_01675</name>
</gene>
<dbReference type="PATRIC" id="fig|1303.84.peg.1858"/>
<dbReference type="AlphaFoldDB" id="A0A139QM30"/>
<protein>
    <recommendedName>
        <fullName evidence="2">LXG domain-containing protein</fullName>
    </recommendedName>
</protein>
<name>A0A139QM30_STROR</name>
<dbReference type="RefSeq" id="WP_061409672.1">
    <property type="nucleotide sequence ID" value="NZ_KQ970761.1"/>
</dbReference>
<evidence type="ECO:0000313" key="4">
    <source>
        <dbReference type="Proteomes" id="UP000070353"/>
    </source>
</evidence>
<dbReference type="Proteomes" id="UP000070353">
    <property type="component" value="Unassembled WGS sequence"/>
</dbReference>
<sequence>MGIDMYLEQSQLQSSSVATMCQSQVEAYQDLQSAIQKFSEDTESLKGDAYNSARSFFASVLLPLSKGGQLYAETFSQAIKKLPEDYQTMVDSKSWREDDLLDKIRQEEQMIAYLDEVNQSLSSLTMDSEEKGRLRRSNVELMRGHHANKRVYETILKDLRAYDSYSGGLFDDLDSIDVQLSRGLAQIESSWDAKQGVFKVPSDLTWTNYLTAYADTKDMKLSRQEKAFVQTMMAEYGFDAETAQQLLTIKQGIDKKFPTSSQEFRDYIFLRVVGAANYNDFKWKETAGHLKTYFYNVTVGSSITGKSRTVEKPLLEIFKELGIEDVKDAKKLIYNLRLQHEMASGESDNIEKIKDDDQKNGTNHYDSYKSTYEGIYGDKGNFDQFWDSKLKSYSNNGAGHADFTHQSITMATHLNPNQVQLADVYGGRERVKDLSGWEGDTTFNANDMKPSIGEDDYKADLDSVNLIGRMQKGQSYDQAISSYYADLQKDSSQREREFLKNKDWDTVRDTIYDSLRPTDIKLDGEDALKTYIERKYPGVSKFLNRLEAVAD</sequence>
<evidence type="ECO:0000256" key="1">
    <source>
        <dbReference type="ARBA" id="ARBA00034117"/>
    </source>
</evidence>
<evidence type="ECO:0000259" key="2">
    <source>
        <dbReference type="PROSITE" id="PS51756"/>
    </source>
</evidence>
<dbReference type="PROSITE" id="PS51756">
    <property type="entry name" value="LXG"/>
    <property type="match status" value="1"/>
</dbReference>
<feature type="domain" description="LXG" evidence="2">
    <location>
        <begin position="1"/>
        <end position="227"/>
    </location>
</feature>
<reference evidence="3 4" key="1">
    <citation type="submission" date="2016-01" db="EMBL/GenBank/DDBJ databases">
        <title>Highly variable Streptococcus oralis are common among viridans streptococci isolated from primates.</title>
        <authorList>
            <person name="Denapaite D."/>
            <person name="Rieger M."/>
            <person name="Koendgen S."/>
            <person name="Brueckner R."/>
            <person name="Ochigava I."/>
            <person name="Kappeler P."/>
            <person name="Maetz-Rensing K."/>
            <person name="Leendertz F."/>
            <person name="Hakenbeck R."/>
        </authorList>
    </citation>
    <scope>NUCLEOTIDE SEQUENCE [LARGE SCALE GENOMIC DNA]</scope>
    <source>
        <strain evidence="3 4">DD24</strain>
    </source>
</reference>
<comment type="similarity">
    <text evidence="1">In the N-terminal section; belongs to the LXG family.</text>
</comment>